<keyword evidence="3" id="KW-1185">Reference proteome</keyword>
<organism evidence="2 3">
    <name type="scientific">Halalkalibacter alkalisediminis</name>
    <dbReference type="NCBI Taxonomy" id="935616"/>
    <lineage>
        <taxon>Bacteria</taxon>
        <taxon>Bacillati</taxon>
        <taxon>Bacillota</taxon>
        <taxon>Bacilli</taxon>
        <taxon>Bacillales</taxon>
        <taxon>Bacillaceae</taxon>
        <taxon>Halalkalibacter</taxon>
    </lineage>
</organism>
<dbReference type="SMART" id="SM00530">
    <property type="entry name" value="HTH_XRE"/>
    <property type="match status" value="1"/>
</dbReference>
<feature type="domain" description="HTH cro/C1-type" evidence="1">
    <location>
        <begin position="20"/>
        <end position="65"/>
    </location>
</feature>
<comment type="caution">
    <text evidence="2">The sequence shown here is derived from an EMBL/GenBank/DDBJ whole genome shotgun (WGS) entry which is preliminary data.</text>
</comment>
<evidence type="ECO:0000313" key="3">
    <source>
        <dbReference type="Proteomes" id="UP001589833"/>
    </source>
</evidence>
<dbReference type="Pfam" id="PF01381">
    <property type="entry name" value="HTH_3"/>
    <property type="match status" value="1"/>
</dbReference>
<dbReference type="Proteomes" id="UP001589833">
    <property type="component" value="Unassembled WGS sequence"/>
</dbReference>
<gene>
    <name evidence="2" type="ORF">ACFFH4_25730</name>
</gene>
<protein>
    <submittedName>
        <fullName evidence="2">Helix-turn-helix transcriptional regulator</fullName>
    </submittedName>
</protein>
<accession>A0ABV6NND1</accession>
<dbReference type="Gene3D" id="1.10.260.40">
    <property type="entry name" value="lambda repressor-like DNA-binding domains"/>
    <property type="match status" value="1"/>
</dbReference>
<evidence type="ECO:0000259" key="1">
    <source>
        <dbReference type="PROSITE" id="PS50943"/>
    </source>
</evidence>
<name>A0ABV6NND1_9BACI</name>
<sequence>MFGLGKKRSKFGKYLDNHSITQEEIAKESGVSKSTISRLCQPEEFEPSMKNAKKIIKVLKKYDKNVYYDKFWDM</sequence>
<dbReference type="InterPro" id="IPR010982">
    <property type="entry name" value="Lambda_DNA-bd_dom_sf"/>
</dbReference>
<evidence type="ECO:0000313" key="2">
    <source>
        <dbReference type="EMBL" id="MFC0562243.1"/>
    </source>
</evidence>
<dbReference type="SUPFAM" id="SSF47413">
    <property type="entry name" value="lambda repressor-like DNA-binding domains"/>
    <property type="match status" value="1"/>
</dbReference>
<dbReference type="EMBL" id="JBHLTR010000116">
    <property type="protein sequence ID" value="MFC0562243.1"/>
    <property type="molecule type" value="Genomic_DNA"/>
</dbReference>
<dbReference type="RefSeq" id="WP_390187702.1">
    <property type="nucleotide sequence ID" value="NZ_JBHLTR010000116.1"/>
</dbReference>
<dbReference type="InterPro" id="IPR001387">
    <property type="entry name" value="Cro/C1-type_HTH"/>
</dbReference>
<dbReference type="PROSITE" id="PS50943">
    <property type="entry name" value="HTH_CROC1"/>
    <property type="match status" value="1"/>
</dbReference>
<proteinExistence type="predicted"/>
<dbReference type="CDD" id="cd00093">
    <property type="entry name" value="HTH_XRE"/>
    <property type="match status" value="1"/>
</dbReference>
<reference evidence="2 3" key="1">
    <citation type="submission" date="2024-09" db="EMBL/GenBank/DDBJ databases">
        <authorList>
            <person name="Sun Q."/>
            <person name="Mori K."/>
        </authorList>
    </citation>
    <scope>NUCLEOTIDE SEQUENCE [LARGE SCALE GENOMIC DNA]</scope>
    <source>
        <strain evidence="2 3">NCAIM B.02301</strain>
    </source>
</reference>